<reference evidence="3" key="1">
    <citation type="journal article" date="2014" name="Int. J. Syst. Evol. Microbiol.">
        <title>Complete genome sequence of Corynebacterium casei LMG S-19264T (=DSM 44701T), isolated from a smear-ripened cheese.</title>
        <authorList>
            <consortium name="US DOE Joint Genome Institute (JGI-PGF)"/>
            <person name="Walter F."/>
            <person name="Albersmeier A."/>
            <person name="Kalinowski J."/>
            <person name="Ruckert C."/>
        </authorList>
    </citation>
    <scope>NUCLEOTIDE SEQUENCE</scope>
    <source>
        <strain evidence="3">JCM 4434</strain>
    </source>
</reference>
<reference evidence="3" key="2">
    <citation type="submission" date="2020-09" db="EMBL/GenBank/DDBJ databases">
        <authorList>
            <person name="Sun Q."/>
            <person name="Ohkuma M."/>
        </authorList>
    </citation>
    <scope>NUCLEOTIDE SEQUENCE</scope>
    <source>
        <strain evidence="3">JCM 4434</strain>
    </source>
</reference>
<proteinExistence type="predicted"/>
<sequence length="296" mass="31625">MATFILVPGAWHGAWAFEAVVPLLERAGHTVHALTLTGLWPEDDDATVATANLDTHADDVLRLLDRAHITEATLVGHSYGGMVIAAAADRAGGRVARLVHLDAYVPRDGESCWSSTSEGYREAFVAGAAGTGYAVQPSTGGDPRRRPHPLASLLQGIRLTGAFAQVPRREFVYCSGWEDRTPFADLRTRLRADPEWQVHDLPTVHNAMREDPEAVAALLLGDEQRPGAAWVFHGVAGLVSEHRGPRAGLALGASAPPPARDLGPHPAALGPTGRRPDAIYHGGRGPERPHLPTAER</sequence>
<dbReference type="InterPro" id="IPR000073">
    <property type="entry name" value="AB_hydrolase_1"/>
</dbReference>
<evidence type="ECO:0000256" key="1">
    <source>
        <dbReference type="SAM" id="MobiDB-lite"/>
    </source>
</evidence>
<evidence type="ECO:0000313" key="3">
    <source>
        <dbReference type="EMBL" id="GGU93479.1"/>
    </source>
</evidence>
<dbReference type="GeneID" id="97488349"/>
<dbReference type="AlphaFoldDB" id="A0A8H9LSX2"/>
<accession>A0A8H9LSX2</accession>
<gene>
    <name evidence="3" type="ORF">GCM10010502_53650</name>
</gene>
<name>A0A8H9LSX2_KITAU</name>
<comment type="caution">
    <text evidence="3">The sequence shown here is derived from an EMBL/GenBank/DDBJ whole genome shotgun (WGS) entry which is preliminary data.</text>
</comment>
<dbReference type="InterPro" id="IPR052897">
    <property type="entry name" value="Sec-Metab_Biosynth_Hydrolase"/>
</dbReference>
<dbReference type="SUPFAM" id="SSF53474">
    <property type="entry name" value="alpha/beta-Hydrolases"/>
    <property type="match status" value="1"/>
</dbReference>
<feature type="compositionally biased region" description="Basic and acidic residues" evidence="1">
    <location>
        <begin position="274"/>
        <end position="296"/>
    </location>
</feature>
<protein>
    <recommendedName>
        <fullName evidence="2">AB hydrolase-1 domain-containing protein</fullName>
    </recommendedName>
</protein>
<dbReference type="RefSeq" id="WP_305953112.1">
    <property type="nucleotide sequence ID" value="NZ_BMUB01000015.1"/>
</dbReference>
<dbReference type="PANTHER" id="PTHR37017:SF11">
    <property type="entry name" value="ESTERASE_LIPASE_THIOESTERASE DOMAIN-CONTAINING PROTEIN"/>
    <property type="match status" value="1"/>
</dbReference>
<dbReference type="InterPro" id="IPR029058">
    <property type="entry name" value="AB_hydrolase_fold"/>
</dbReference>
<dbReference type="EMBL" id="BMUB01000015">
    <property type="protein sequence ID" value="GGU93479.1"/>
    <property type="molecule type" value="Genomic_DNA"/>
</dbReference>
<dbReference type="Proteomes" id="UP000610124">
    <property type="component" value="Unassembled WGS sequence"/>
</dbReference>
<dbReference type="Gene3D" id="3.40.50.1820">
    <property type="entry name" value="alpha/beta hydrolase"/>
    <property type="match status" value="1"/>
</dbReference>
<dbReference type="Pfam" id="PF00561">
    <property type="entry name" value="Abhydrolase_1"/>
    <property type="match status" value="1"/>
</dbReference>
<feature type="region of interest" description="Disordered" evidence="1">
    <location>
        <begin position="249"/>
        <end position="296"/>
    </location>
</feature>
<evidence type="ECO:0000259" key="2">
    <source>
        <dbReference type="Pfam" id="PF00561"/>
    </source>
</evidence>
<dbReference type="GO" id="GO:0003824">
    <property type="term" value="F:catalytic activity"/>
    <property type="evidence" value="ECO:0007669"/>
    <property type="project" value="UniProtKB-ARBA"/>
</dbReference>
<organism evidence="3 4">
    <name type="scientific">Kitasatospora aureofaciens</name>
    <name type="common">Streptomyces aureofaciens</name>
    <dbReference type="NCBI Taxonomy" id="1894"/>
    <lineage>
        <taxon>Bacteria</taxon>
        <taxon>Bacillati</taxon>
        <taxon>Actinomycetota</taxon>
        <taxon>Actinomycetes</taxon>
        <taxon>Kitasatosporales</taxon>
        <taxon>Streptomycetaceae</taxon>
        <taxon>Kitasatospora</taxon>
    </lineage>
</organism>
<feature type="domain" description="AB hydrolase-1" evidence="2">
    <location>
        <begin position="3"/>
        <end position="107"/>
    </location>
</feature>
<dbReference type="PANTHER" id="PTHR37017">
    <property type="entry name" value="AB HYDROLASE-1 DOMAIN-CONTAINING PROTEIN-RELATED"/>
    <property type="match status" value="1"/>
</dbReference>
<evidence type="ECO:0000313" key="4">
    <source>
        <dbReference type="Proteomes" id="UP000610124"/>
    </source>
</evidence>